<feature type="region of interest" description="Disordered" evidence="6">
    <location>
        <begin position="229"/>
        <end position="349"/>
    </location>
</feature>
<organism evidence="8 9">
    <name type="scientific">Cymbomonas tetramitiformis</name>
    <dbReference type="NCBI Taxonomy" id="36881"/>
    <lineage>
        <taxon>Eukaryota</taxon>
        <taxon>Viridiplantae</taxon>
        <taxon>Chlorophyta</taxon>
        <taxon>Pyramimonadophyceae</taxon>
        <taxon>Pyramimonadales</taxon>
        <taxon>Pyramimonadaceae</taxon>
        <taxon>Cymbomonas</taxon>
    </lineage>
</organism>
<feature type="compositionally biased region" description="Acidic residues" evidence="6">
    <location>
        <begin position="490"/>
        <end position="500"/>
    </location>
</feature>
<comment type="similarity">
    <text evidence="3">Belongs to the RPAP3 family.</text>
</comment>
<dbReference type="EMBL" id="LGRX02035411">
    <property type="protein sequence ID" value="KAK3234951.1"/>
    <property type="molecule type" value="Genomic_DNA"/>
</dbReference>
<dbReference type="PROSITE" id="PS50005">
    <property type="entry name" value="TPR"/>
    <property type="match status" value="5"/>
</dbReference>
<dbReference type="InterPro" id="IPR019734">
    <property type="entry name" value="TPR_rpt"/>
</dbReference>
<dbReference type="InterPro" id="IPR051966">
    <property type="entry name" value="RPAP3"/>
</dbReference>
<feature type="region of interest" description="Disordered" evidence="6">
    <location>
        <begin position="1125"/>
        <end position="1179"/>
    </location>
</feature>
<evidence type="ECO:0000256" key="6">
    <source>
        <dbReference type="SAM" id="MobiDB-lite"/>
    </source>
</evidence>
<evidence type="ECO:0000256" key="3">
    <source>
        <dbReference type="ARBA" id="ARBA00038275"/>
    </source>
</evidence>
<feature type="compositionally biased region" description="Low complexity" evidence="6">
    <location>
        <begin position="1142"/>
        <end position="1151"/>
    </location>
</feature>
<feature type="compositionally biased region" description="Acidic residues" evidence="6">
    <location>
        <begin position="601"/>
        <end position="611"/>
    </location>
</feature>
<feature type="compositionally biased region" description="Acidic residues" evidence="6">
    <location>
        <begin position="248"/>
        <end position="257"/>
    </location>
</feature>
<feature type="compositionally biased region" description="Acidic residues" evidence="6">
    <location>
        <begin position="516"/>
        <end position="529"/>
    </location>
</feature>
<feature type="compositionally biased region" description="Pro residues" evidence="6">
    <location>
        <begin position="321"/>
        <end position="331"/>
    </location>
</feature>
<feature type="repeat" description="TPR" evidence="5">
    <location>
        <begin position="636"/>
        <end position="669"/>
    </location>
</feature>
<proteinExistence type="inferred from homology"/>
<feature type="region of interest" description="Disordered" evidence="6">
    <location>
        <begin position="489"/>
        <end position="529"/>
    </location>
</feature>
<evidence type="ECO:0000256" key="4">
    <source>
        <dbReference type="ARBA" id="ARBA00040133"/>
    </source>
</evidence>
<name>A0AAE0ENM0_9CHLO</name>
<dbReference type="SMART" id="SM00028">
    <property type="entry name" value="TPR"/>
    <property type="match status" value="12"/>
</dbReference>
<feature type="compositionally biased region" description="Acidic residues" evidence="6">
    <location>
        <begin position="900"/>
        <end position="915"/>
    </location>
</feature>
<evidence type="ECO:0000256" key="5">
    <source>
        <dbReference type="PROSITE-ProRule" id="PRU00339"/>
    </source>
</evidence>
<dbReference type="Pfam" id="PF13877">
    <property type="entry name" value="RPAP3_C"/>
    <property type="match status" value="1"/>
</dbReference>
<comment type="caution">
    <text evidence="8">The sequence shown here is derived from an EMBL/GenBank/DDBJ whole genome shotgun (WGS) entry which is preliminary data.</text>
</comment>
<evidence type="ECO:0000259" key="7">
    <source>
        <dbReference type="Pfam" id="PF13877"/>
    </source>
</evidence>
<dbReference type="SUPFAM" id="SSF48452">
    <property type="entry name" value="TPR-like"/>
    <property type="match status" value="5"/>
</dbReference>
<keyword evidence="2 5" id="KW-0802">TPR repeat</keyword>
<accession>A0AAE0ENM0</accession>
<gene>
    <name evidence="8" type="ORF">CYMTET_54829</name>
</gene>
<feature type="region of interest" description="Disordered" evidence="6">
    <location>
        <begin position="554"/>
        <end position="612"/>
    </location>
</feature>
<protein>
    <recommendedName>
        <fullName evidence="4">RNA polymerase II-associated protein 3</fullName>
    </recommendedName>
</protein>
<reference evidence="8 9" key="1">
    <citation type="journal article" date="2015" name="Genome Biol. Evol.">
        <title>Comparative Genomics of a Bacterivorous Green Alga Reveals Evolutionary Causalities and Consequences of Phago-Mixotrophic Mode of Nutrition.</title>
        <authorList>
            <person name="Burns J.A."/>
            <person name="Paasch A."/>
            <person name="Narechania A."/>
            <person name="Kim E."/>
        </authorList>
    </citation>
    <scope>NUCLEOTIDE SEQUENCE [LARGE SCALE GENOMIC DNA]</scope>
    <source>
        <strain evidence="8 9">PLY_AMNH</strain>
    </source>
</reference>
<keyword evidence="1" id="KW-0677">Repeat</keyword>
<evidence type="ECO:0000256" key="1">
    <source>
        <dbReference type="ARBA" id="ARBA00022737"/>
    </source>
</evidence>
<dbReference type="GO" id="GO:0101031">
    <property type="term" value="C:protein folding chaperone complex"/>
    <property type="evidence" value="ECO:0007669"/>
    <property type="project" value="TreeGrafter"/>
</dbReference>
<dbReference type="Gene3D" id="1.25.40.10">
    <property type="entry name" value="Tetratricopeptide repeat domain"/>
    <property type="match status" value="5"/>
</dbReference>
<evidence type="ECO:0000256" key="2">
    <source>
        <dbReference type="ARBA" id="ARBA00022803"/>
    </source>
</evidence>
<feature type="compositionally biased region" description="Acidic residues" evidence="6">
    <location>
        <begin position="939"/>
        <end position="948"/>
    </location>
</feature>
<dbReference type="Pfam" id="PF13414">
    <property type="entry name" value="TPR_11"/>
    <property type="match status" value="3"/>
</dbReference>
<dbReference type="InterPro" id="IPR025986">
    <property type="entry name" value="RPAP3-like_C"/>
</dbReference>
<dbReference type="Pfam" id="PF13432">
    <property type="entry name" value="TPR_16"/>
    <property type="match status" value="1"/>
</dbReference>
<dbReference type="Proteomes" id="UP001190700">
    <property type="component" value="Unassembled WGS sequence"/>
</dbReference>
<feature type="repeat" description="TPR" evidence="5">
    <location>
        <begin position="827"/>
        <end position="860"/>
    </location>
</feature>
<evidence type="ECO:0000313" key="8">
    <source>
        <dbReference type="EMBL" id="KAK3234951.1"/>
    </source>
</evidence>
<evidence type="ECO:0000313" key="9">
    <source>
        <dbReference type="Proteomes" id="UP001190700"/>
    </source>
</evidence>
<sequence>MMDGISSSDRRLFDLITTEDIGRTTDVDQLTKMEAYMRSIGLAATQGEVARALKAAGGSPAQQSSAVPSKENIDKNLDDFIADIENWPPADMQQAALGAAASSPKERAKAIPDPATEAKDKGNAMFREGKYIEAEEQYSRSLEFTASAVVYSNRSICRLKIGRFEGAEADASAAIAKDGAYAKGFLRRAQARRALGKKQAALEDFLTLTKMQPSMPGIDSDIRGLREELAEERRPRPQRPARKRLVVEESDEESDDEAATKSAAPPATPAPARKRLVVEESDEESDDEAATKSAAPPATPAPARKRLVVEESDEESEELPAPRPTRTPSPAPVVQQPAESLETKVPSPGADVLKSQGNALFAKGDIEGALKCYTRSLELRPDNTPVLANRAAAYLKLSRFQEAEADCSAVLMQDASYVKVYHRRALARKGLGKLSEAAEDMRVLCGFLPQDAQVKQELNELLHSLESSAPQPDAAPPPTPVPARKQLNVEESEDDEEEQASEPRPTTPARTRLVVEESEEDEEEADADADQIVVNLAAPGSRAPPTPARKRLVVEEEEEDDEPAVVLPTPAGTRQGGARDEEDASQDGAPAAASRRRLVVEESDEEDEEDEKAVKAAEDKAAVGTHLSGAELEKAVEAAKVEGNALFAKNDIEGALKCYTRSLELRPDNTPVLANRAAAFLQKSFFTEAEADCTAALHLGADERLTVKLHHRRAVARRHLGSWQTALEDYEVVSAALPGNEQVLCEMQEVKEAEQQRRAAEHKEQGNSRFRNGDFAGAIESYSESLQLAPASAATFANRAAALLKLGRSAEAEEDATQAIERDASYVKAYHRRAQARRNLGQLQAALEDYEVVLRGHPDAEVVQQEVEAVTAELAAASASKGVPVASSTASPTRTRLVVEESDEESEEEEEEEEPQQSVEKEAAVAVPPTPGRTRLVVEDSDEEDEPEVAAAPPTPARTRLVVEESEEEEEEPEQVETAEEEVEVAQEQVAKEDDSEQVVEAAKVEGNALFAKGDIEGALKCYTRSLELRPDNAPVHANRAAAYLKGLDFANAELDCSIAIELQPGYIKAHHRRAVARRHIAQRVTAAPRLASLKRREAQADYKIVQDAMPDNQQIMREIEELKADHQRVSASESVDDSDSSTEARAASSSEGCPAATSVVEDAGGRSSGASGARPQGRLDLAASKTAKKFAAKLGEPKSALDFERGCKVLAGDPNALATYIKDMDPESYPHIFKDALTGEHIRTFASTLRDSEYLGSDREASYAALQGLTRVSRFTMAAMLLSRTDRTLLRSLIDGLKLADEGQSAALKVKYQL</sequence>
<feature type="domain" description="RNA-polymerase II-associated protein 3-like C-terminal" evidence="7">
    <location>
        <begin position="1198"/>
        <end position="1288"/>
    </location>
</feature>
<feature type="repeat" description="TPR" evidence="5">
    <location>
        <begin position="1000"/>
        <end position="1033"/>
    </location>
</feature>
<dbReference type="PANTHER" id="PTHR46423:SF1">
    <property type="entry name" value="RNA POLYMERASE II-ASSOCIATED PROTEIN 3"/>
    <property type="match status" value="1"/>
</dbReference>
<keyword evidence="9" id="KW-1185">Reference proteome</keyword>
<feature type="repeat" description="TPR" evidence="5">
    <location>
        <begin position="759"/>
        <end position="792"/>
    </location>
</feature>
<dbReference type="InterPro" id="IPR011990">
    <property type="entry name" value="TPR-like_helical_dom_sf"/>
</dbReference>
<feature type="compositionally biased region" description="Low complexity" evidence="6">
    <location>
        <begin position="1169"/>
        <end position="1179"/>
    </location>
</feature>
<dbReference type="PANTHER" id="PTHR46423">
    <property type="entry name" value="RNA POLYMERASE II-ASSOCIATED PROTEIN 3"/>
    <property type="match status" value="1"/>
</dbReference>
<feature type="compositionally biased region" description="Acidic residues" evidence="6">
    <location>
        <begin position="279"/>
        <end position="288"/>
    </location>
</feature>
<feature type="repeat" description="TPR" evidence="5">
    <location>
        <begin position="350"/>
        <end position="383"/>
    </location>
</feature>
<feature type="compositionally biased region" description="Acidic residues" evidence="6">
    <location>
        <begin position="964"/>
        <end position="985"/>
    </location>
</feature>
<feature type="region of interest" description="Disordered" evidence="6">
    <location>
        <begin position="877"/>
        <end position="996"/>
    </location>
</feature>